<proteinExistence type="predicted"/>
<organism evidence="2 3">
    <name type="scientific">Iris pallida</name>
    <name type="common">Sweet iris</name>
    <dbReference type="NCBI Taxonomy" id="29817"/>
    <lineage>
        <taxon>Eukaryota</taxon>
        <taxon>Viridiplantae</taxon>
        <taxon>Streptophyta</taxon>
        <taxon>Embryophyta</taxon>
        <taxon>Tracheophyta</taxon>
        <taxon>Spermatophyta</taxon>
        <taxon>Magnoliopsida</taxon>
        <taxon>Liliopsida</taxon>
        <taxon>Asparagales</taxon>
        <taxon>Iridaceae</taxon>
        <taxon>Iridoideae</taxon>
        <taxon>Irideae</taxon>
        <taxon>Iris</taxon>
    </lineage>
</organism>
<protein>
    <submittedName>
        <fullName evidence="2">Uncharacterized protein</fullName>
    </submittedName>
</protein>
<keyword evidence="3" id="KW-1185">Reference proteome</keyword>
<gene>
    <name evidence="2" type="ORF">M6B38_141550</name>
</gene>
<evidence type="ECO:0000313" key="3">
    <source>
        <dbReference type="Proteomes" id="UP001140949"/>
    </source>
</evidence>
<accession>A0AAX6FBR7</accession>
<dbReference type="Proteomes" id="UP001140949">
    <property type="component" value="Unassembled WGS sequence"/>
</dbReference>
<comment type="caution">
    <text evidence="2">The sequence shown here is derived from an EMBL/GenBank/DDBJ whole genome shotgun (WGS) entry which is preliminary data.</text>
</comment>
<dbReference type="AlphaFoldDB" id="A0AAX6FBR7"/>
<dbReference type="PANTHER" id="PTHR34194">
    <property type="entry name" value="F14J8.16 PROTEIN"/>
    <property type="match status" value="1"/>
</dbReference>
<dbReference type="PANTHER" id="PTHR34194:SF2">
    <property type="entry name" value="F14J8.16 PROTEIN"/>
    <property type="match status" value="1"/>
</dbReference>
<name>A0AAX6FBR7_IRIPA</name>
<feature type="region of interest" description="Disordered" evidence="1">
    <location>
        <begin position="85"/>
        <end position="125"/>
    </location>
</feature>
<evidence type="ECO:0000256" key="1">
    <source>
        <dbReference type="SAM" id="MobiDB-lite"/>
    </source>
</evidence>
<reference evidence="2" key="2">
    <citation type="submission" date="2023-04" db="EMBL/GenBank/DDBJ databases">
        <authorList>
            <person name="Bruccoleri R.E."/>
            <person name="Oakeley E.J."/>
            <person name="Faust A.-M."/>
            <person name="Dessus-Babus S."/>
            <person name="Altorfer M."/>
            <person name="Burckhardt D."/>
            <person name="Oertli M."/>
            <person name="Naumann U."/>
            <person name="Petersen F."/>
            <person name="Wong J."/>
        </authorList>
    </citation>
    <scope>NUCLEOTIDE SEQUENCE</scope>
    <source>
        <strain evidence="2">GSM-AAB239-AS_SAM_17_03QT</strain>
        <tissue evidence="2">Leaf</tissue>
    </source>
</reference>
<reference evidence="2" key="1">
    <citation type="journal article" date="2023" name="GigaByte">
        <title>Genome assembly of the bearded iris, Iris pallida Lam.</title>
        <authorList>
            <person name="Bruccoleri R.E."/>
            <person name="Oakeley E.J."/>
            <person name="Faust A.M.E."/>
            <person name="Altorfer M."/>
            <person name="Dessus-Babus S."/>
            <person name="Burckhardt D."/>
            <person name="Oertli M."/>
            <person name="Naumann U."/>
            <person name="Petersen F."/>
            <person name="Wong J."/>
        </authorList>
    </citation>
    <scope>NUCLEOTIDE SEQUENCE</scope>
    <source>
        <strain evidence="2">GSM-AAB239-AS_SAM_17_03QT</strain>
    </source>
</reference>
<evidence type="ECO:0000313" key="2">
    <source>
        <dbReference type="EMBL" id="KAJ6813812.1"/>
    </source>
</evidence>
<sequence>MVIGLGLEDDNYMRFLNDQRQHDDGHIDPLYKIFLEHLKEDGKSYVFDMIDGDCGLPVRVKYEEEDGLSGNMEVDTQTSSCITSFEGRENSVSKSSAQRGSCRKSDEVADLSPVPYNQPESPKADDDYMKFLSHIKFSERHSMVLESDSVTITYETERETPISPDSLVTDEQGIVPYTPTQLIDLTVYQDEDNSSLDYYESNMFRKELMVVLNEPYDQGEYELLLREISQHKPLERVKHLRNMSKAYQTKENGLSYLDHHPDLAKQMWATDDDHRRLILLRGFFFWLKNLCHEGAYKPWESSCYEMIMACDYEIIPPLKIARN</sequence>
<dbReference type="EMBL" id="JANAVB010030219">
    <property type="protein sequence ID" value="KAJ6813812.1"/>
    <property type="molecule type" value="Genomic_DNA"/>
</dbReference>